<proteinExistence type="predicted"/>
<dbReference type="GO" id="GO:0006276">
    <property type="term" value="P:plasmid maintenance"/>
    <property type="evidence" value="ECO:0007669"/>
    <property type="project" value="InterPro"/>
</dbReference>
<keyword evidence="2" id="KW-0614">Plasmid</keyword>
<dbReference type="AlphaFoldDB" id="A0A0H5Q0T2"/>
<dbReference type="EMBL" id="LN853257">
    <property type="protein sequence ID" value="CRY95458.1"/>
    <property type="molecule type" value="Genomic_DNA"/>
</dbReference>
<organism evidence="2">
    <name type="scientific">uncultured prokaryote</name>
    <dbReference type="NCBI Taxonomy" id="198431"/>
    <lineage>
        <taxon>unclassified sequences</taxon>
        <taxon>environmental samples</taxon>
    </lineage>
</organism>
<sequence>MAKYDKSMEYISQTQTLIGQQRKRLVDQDTGEVIEVDQITKRALGQKQFWKIYLMDFLQVLGGFEYKQLDVLIYILEHTEAANNTFIGTYRSLEKSVGVSYDTVRRTITLLQGKGFLKKVSNGVYQVSPTIMMKGSEHKKSLLLNYFNDKEQEPQKED</sequence>
<geneLocation type="plasmid" evidence="2">
    <name>pRGRH0630</name>
</geneLocation>
<evidence type="ECO:0000313" key="2">
    <source>
        <dbReference type="EMBL" id="CRY95458.1"/>
    </source>
</evidence>
<name>A0A0H5Q0T2_9ZZZZ</name>
<accession>A0A0H5Q0T2</accession>
<protein>
    <recommendedName>
        <fullName evidence="1">Plasmid replication protein RepL domain-containing protein</fullName>
    </recommendedName>
</protein>
<reference evidence="2" key="1">
    <citation type="submission" date="2015-06" db="EMBL/GenBank/DDBJ databases">
        <authorList>
            <person name="Joergensen T."/>
        </authorList>
    </citation>
    <scope>NUCLEOTIDE SEQUENCE</scope>
    <source>
        <plasmid evidence="2">pRGRH0630</plasmid>
    </source>
</reference>
<dbReference type="Pfam" id="PF05732">
    <property type="entry name" value="RepL"/>
    <property type="match status" value="1"/>
</dbReference>
<dbReference type="InterPro" id="IPR036388">
    <property type="entry name" value="WH-like_DNA-bd_sf"/>
</dbReference>
<reference evidence="2" key="2">
    <citation type="submission" date="2015-07" db="EMBL/GenBank/DDBJ databases">
        <title>Plasmids, circular viruses and viroids from rat gut.</title>
        <authorList>
            <person name="Jorgensen T.J."/>
            <person name="Hansen M.A."/>
            <person name="Xu Z."/>
            <person name="Tabak M.A."/>
            <person name="Sorensen S.J."/>
            <person name="Hansen L.H."/>
        </authorList>
    </citation>
    <scope>NUCLEOTIDE SEQUENCE</scope>
    <source>
        <plasmid evidence="2">pRGRH0630</plasmid>
    </source>
</reference>
<dbReference type="SUPFAM" id="SSF46785">
    <property type="entry name" value="Winged helix' DNA-binding domain"/>
    <property type="match status" value="1"/>
</dbReference>
<dbReference type="InterPro" id="IPR036390">
    <property type="entry name" value="WH_DNA-bd_sf"/>
</dbReference>
<dbReference type="Gene3D" id="1.10.10.10">
    <property type="entry name" value="Winged helix-like DNA-binding domain superfamily/Winged helix DNA-binding domain"/>
    <property type="match status" value="1"/>
</dbReference>
<dbReference type="GO" id="GO:0006260">
    <property type="term" value="P:DNA replication"/>
    <property type="evidence" value="ECO:0007669"/>
    <property type="project" value="InterPro"/>
</dbReference>
<evidence type="ECO:0000259" key="1">
    <source>
        <dbReference type="Pfam" id="PF05732"/>
    </source>
</evidence>
<feature type="domain" description="Plasmid replication protein RepL" evidence="1">
    <location>
        <begin position="22"/>
        <end position="157"/>
    </location>
</feature>
<dbReference type="InterPro" id="IPR008813">
    <property type="entry name" value="Plasmid_replication_RepL"/>
</dbReference>